<comment type="caution">
    <text evidence="11">The sequence shown here is derived from an EMBL/GenBank/DDBJ whole genome shotgun (WGS) entry which is preliminary data.</text>
</comment>
<keyword evidence="8 10" id="KW-0472">Membrane</keyword>
<feature type="transmembrane region" description="Helical" evidence="10">
    <location>
        <begin position="312"/>
        <end position="335"/>
    </location>
</feature>
<accession>A0A8H7VTW2</accession>
<evidence type="ECO:0000313" key="11">
    <source>
        <dbReference type="EMBL" id="KAG2228623.1"/>
    </source>
</evidence>
<dbReference type="AlphaFoldDB" id="A0A8H7VTW2"/>
<dbReference type="EMBL" id="JAEPRE010000396">
    <property type="protein sequence ID" value="KAG2228623.1"/>
    <property type="molecule type" value="Genomic_DNA"/>
</dbReference>
<feature type="transmembrane region" description="Helical" evidence="10">
    <location>
        <begin position="585"/>
        <end position="606"/>
    </location>
</feature>
<dbReference type="InterPro" id="IPR004648">
    <property type="entry name" value="Oligpept_transpt"/>
</dbReference>
<dbReference type="GO" id="GO:0015031">
    <property type="term" value="P:protein transport"/>
    <property type="evidence" value="ECO:0007669"/>
    <property type="project" value="UniProtKB-KW"/>
</dbReference>
<feature type="transmembrane region" description="Helical" evidence="10">
    <location>
        <begin position="468"/>
        <end position="491"/>
    </location>
</feature>
<gene>
    <name evidence="11" type="ORF">INT48_002073</name>
</gene>
<dbReference type="GO" id="GO:0035673">
    <property type="term" value="F:oligopeptide transmembrane transporter activity"/>
    <property type="evidence" value="ECO:0007669"/>
    <property type="project" value="InterPro"/>
</dbReference>
<evidence type="ECO:0000256" key="6">
    <source>
        <dbReference type="ARBA" id="ARBA00022927"/>
    </source>
</evidence>
<dbReference type="Proteomes" id="UP000613177">
    <property type="component" value="Unassembled WGS sequence"/>
</dbReference>
<evidence type="ECO:0008006" key="13">
    <source>
        <dbReference type="Google" id="ProtNLM"/>
    </source>
</evidence>
<feature type="transmembrane region" description="Helical" evidence="10">
    <location>
        <begin position="442"/>
        <end position="462"/>
    </location>
</feature>
<dbReference type="OrthoDB" id="9986677at2759"/>
<evidence type="ECO:0000256" key="1">
    <source>
        <dbReference type="ARBA" id="ARBA00004141"/>
    </source>
</evidence>
<comment type="similarity">
    <text evidence="2">Belongs to the oligopeptide OPT transporter family.</text>
</comment>
<evidence type="ECO:0000256" key="9">
    <source>
        <dbReference type="SAM" id="MobiDB-lite"/>
    </source>
</evidence>
<keyword evidence="5" id="KW-0571">Peptide transport</keyword>
<evidence type="ECO:0000256" key="7">
    <source>
        <dbReference type="ARBA" id="ARBA00022989"/>
    </source>
</evidence>
<comment type="subcellular location">
    <subcellularLocation>
        <location evidence="1">Membrane</location>
        <topology evidence="1">Multi-pass membrane protein</topology>
    </subcellularLocation>
</comment>
<evidence type="ECO:0000256" key="8">
    <source>
        <dbReference type="ARBA" id="ARBA00023136"/>
    </source>
</evidence>
<protein>
    <recommendedName>
        <fullName evidence="13">OPT family small oligopeptide transporter</fullName>
    </recommendedName>
</protein>
<feature type="region of interest" description="Disordered" evidence="9">
    <location>
        <begin position="1"/>
        <end position="22"/>
    </location>
</feature>
<feature type="transmembrane region" description="Helical" evidence="10">
    <location>
        <begin position="618"/>
        <end position="638"/>
    </location>
</feature>
<proteinExistence type="inferred from homology"/>
<feature type="compositionally biased region" description="Polar residues" evidence="9">
    <location>
        <begin position="11"/>
        <end position="22"/>
    </location>
</feature>
<keyword evidence="7 10" id="KW-1133">Transmembrane helix</keyword>
<feature type="transmembrane region" description="Helical" evidence="10">
    <location>
        <begin position="552"/>
        <end position="573"/>
    </location>
</feature>
<dbReference type="NCBIfam" id="TIGR00727">
    <property type="entry name" value="ISP4_OPT"/>
    <property type="match status" value="1"/>
</dbReference>
<feature type="transmembrane region" description="Helical" evidence="10">
    <location>
        <begin position="665"/>
        <end position="684"/>
    </location>
</feature>
<dbReference type="NCBIfam" id="TIGR00728">
    <property type="entry name" value="OPT_sfam"/>
    <property type="match status" value="1"/>
</dbReference>
<dbReference type="InterPro" id="IPR004813">
    <property type="entry name" value="OPT"/>
</dbReference>
<name>A0A8H7VTW2_9FUNG</name>
<feature type="transmembrane region" description="Helical" evidence="10">
    <location>
        <begin position="169"/>
        <end position="190"/>
    </location>
</feature>
<dbReference type="PANTHER" id="PTHR22601">
    <property type="entry name" value="ISP4 LIKE PROTEIN"/>
    <property type="match status" value="1"/>
</dbReference>
<evidence type="ECO:0000256" key="3">
    <source>
        <dbReference type="ARBA" id="ARBA00022448"/>
    </source>
</evidence>
<reference evidence="11" key="1">
    <citation type="submission" date="2021-01" db="EMBL/GenBank/DDBJ databases">
        <title>Metabolic potential, ecology and presence of endohyphal bacteria is reflected in genomic diversity of Mucoromycotina.</title>
        <authorList>
            <person name="Muszewska A."/>
            <person name="Okrasinska A."/>
            <person name="Steczkiewicz K."/>
            <person name="Drgas O."/>
            <person name="Orlowska M."/>
            <person name="Perlinska-Lenart U."/>
            <person name="Aleksandrzak-Piekarczyk T."/>
            <person name="Szatraj K."/>
            <person name="Zielenkiewicz U."/>
            <person name="Pilsyk S."/>
            <person name="Malc E."/>
            <person name="Mieczkowski P."/>
            <person name="Kruszewska J.S."/>
            <person name="Biernat P."/>
            <person name="Pawlowska J."/>
        </authorList>
    </citation>
    <scope>NUCLEOTIDE SEQUENCE</scope>
    <source>
        <strain evidence="11">WA0000018081</strain>
    </source>
</reference>
<organism evidence="11 12">
    <name type="scientific">Thamnidium elegans</name>
    <dbReference type="NCBI Taxonomy" id="101142"/>
    <lineage>
        <taxon>Eukaryota</taxon>
        <taxon>Fungi</taxon>
        <taxon>Fungi incertae sedis</taxon>
        <taxon>Mucoromycota</taxon>
        <taxon>Mucoromycotina</taxon>
        <taxon>Mucoromycetes</taxon>
        <taxon>Mucorales</taxon>
        <taxon>Mucorineae</taxon>
        <taxon>Mucoraceae</taxon>
        <taxon>Thamnidium</taxon>
    </lineage>
</organism>
<evidence type="ECO:0000256" key="5">
    <source>
        <dbReference type="ARBA" id="ARBA00022856"/>
    </source>
</evidence>
<keyword evidence="6" id="KW-0653">Protein transport</keyword>
<dbReference type="Pfam" id="PF03169">
    <property type="entry name" value="OPT"/>
    <property type="match status" value="1"/>
</dbReference>
<feature type="transmembrane region" description="Helical" evidence="10">
    <location>
        <begin position="66"/>
        <end position="85"/>
    </location>
</feature>
<dbReference type="GO" id="GO:0016020">
    <property type="term" value="C:membrane"/>
    <property type="evidence" value="ECO:0007669"/>
    <property type="project" value="UniProtKB-SubCell"/>
</dbReference>
<keyword evidence="12" id="KW-1185">Reference proteome</keyword>
<evidence type="ECO:0000256" key="2">
    <source>
        <dbReference type="ARBA" id="ARBA00008807"/>
    </source>
</evidence>
<evidence type="ECO:0000256" key="4">
    <source>
        <dbReference type="ARBA" id="ARBA00022692"/>
    </source>
</evidence>
<sequence length="753" mass="84646">MESEKKVDPVNDSNIYTSKESLGSDSTIEANIHKIDPLEDSPIEEVRSAVPPTDDYTLPTATFRSWFWGIIFSAAISFSNQFFWFRANPLTIKVIVVQLLAFPAGRLTEKILPNYNIPLGRFSFNLNPGKFNVKEHVLITVMANAAATSFDAIDIIVVQKIYYNQDWGFGGGILLVLSTSLLGFGFAGILRRFLVRPSAMVWPINLVNATLFHTLHKESPKEILDVEAVTPGLSLSRNKFFLIAFAASFAWYFLPGYMMPVLTSISWICWIKKDSVLVSQIGSGIHGLGIGSFTLDWSQLAAWYPSPLAIPWVVQANMLAGFVFFIWILVPIIYYTDTWESKKFPFYNTNQYDIYAEQFDRERVLTPAQYLDEEAYAQYSPIRITGFFAVCYGQGLAALGAIISHTILYNGKEIWARIKNARQANDDIHAKLMDRYKEVPDFWYFALFVIALGLSFVTIIVWPSDMPWWALIIAVVLAFIWLLPIGIITAITSQAPTISMITEWVYGGIRPGHPVGNMIFKTYGYITVRQALLFAQDLKLGHYMKIPPRHMFSFQIVGTIVASFVSLGTTNFLMGSIPNVCTRAAYPWTCPNAGLFGASSVIWGLIGPNKFFATSSLYAGLPYFLLAGFLFPIPIYFLTKRFPNSWLRHVSIPVFMLGPTPYPPAPTNVAPCWALVGFIFNYVIKRRANAWWKKYNYVLSAALDSGVAICAIIIFFAFQNTEIHFPTWWGNNPASVDQCPLATGNWTGVDVYA</sequence>
<evidence type="ECO:0000256" key="10">
    <source>
        <dbReference type="SAM" id="Phobius"/>
    </source>
</evidence>
<keyword evidence="4 10" id="KW-0812">Transmembrane</keyword>
<feature type="transmembrane region" description="Helical" evidence="10">
    <location>
        <begin position="696"/>
        <end position="718"/>
    </location>
</feature>
<feature type="transmembrane region" description="Helical" evidence="10">
    <location>
        <begin position="240"/>
        <end position="258"/>
    </location>
</feature>
<evidence type="ECO:0000313" key="12">
    <source>
        <dbReference type="Proteomes" id="UP000613177"/>
    </source>
</evidence>
<keyword evidence="3" id="KW-0813">Transport</keyword>